<feature type="region of interest" description="Disordered" evidence="10">
    <location>
        <begin position="365"/>
        <end position="395"/>
    </location>
</feature>
<evidence type="ECO:0000256" key="5">
    <source>
        <dbReference type="ARBA" id="ARBA00022984"/>
    </source>
</evidence>
<dbReference type="InterPro" id="IPR018044">
    <property type="entry name" value="Peptidase_S11"/>
</dbReference>
<comment type="caution">
    <text evidence="12">The sequence shown here is derived from an EMBL/GenBank/DDBJ whole genome shotgun (WGS) entry which is preliminary data.</text>
</comment>
<dbReference type="PRINTS" id="PR00725">
    <property type="entry name" value="DADACBPTASE1"/>
</dbReference>
<evidence type="ECO:0000256" key="1">
    <source>
        <dbReference type="ARBA" id="ARBA00007164"/>
    </source>
</evidence>
<protein>
    <submittedName>
        <fullName evidence="12">D-alanyl-D-alanine carboxypeptidase</fullName>
    </submittedName>
</protein>
<feature type="compositionally biased region" description="Polar residues" evidence="10">
    <location>
        <begin position="365"/>
        <end position="378"/>
    </location>
</feature>
<evidence type="ECO:0000256" key="9">
    <source>
        <dbReference type="RuleBase" id="RU004016"/>
    </source>
</evidence>
<sequence>MFTWTRNRKAALFKIGLFVVPLFMVTIQATVIAATQNQESQVFNSAVKWPSPPSNHAKGAALADVTSGRLLFSQRGDEPMKIASLTKIMTAIVAIEHGRLDSTIKVSAKAAGKEGSSLYLKAGEKITLRNALYGLMLRSGNDAATAIAEHVGGSVEGFAYLMNKKAEEIGLTHSHFMNPHGLDEQGHYSSANDLAMLTVYALRNPDFKEIVGTRSKTVPNRDYPWINKNKMLGMYDGADGVKTGYTKQALRTLVSSATRDGQQLVAVTLNDGDDWLDHRKLLDYGFANFPLTRVTKEGEPIAGYPYQVTRSFVYPFAKGEREQLEIRLAPLKEGTVHYHLGYRGQLKFVLNDRLIGTVPFIEGISQSKPSTDGNSNKGADSRPSDARTSAPHTSFATSVKHALKALLLQGGS</sequence>
<keyword evidence="6" id="KW-0961">Cell wall biogenesis/degradation</keyword>
<gene>
    <name evidence="12" type="ORF">DFP95_1054</name>
</gene>
<keyword evidence="13" id="KW-1185">Reference proteome</keyword>
<evidence type="ECO:0000256" key="2">
    <source>
        <dbReference type="ARBA" id="ARBA00022729"/>
    </source>
</evidence>
<evidence type="ECO:0000313" key="13">
    <source>
        <dbReference type="Proteomes" id="UP000256869"/>
    </source>
</evidence>
<comment type="similarity">
    <text evidence="1 9">Belongs to the peptidase S11 family.</text>
</comment>
<dbReference type="GO" id="GO:0009002">
    <property type="term" value="F:serine-type D-Ala-D-Ala carboxypeptidase activity"/>
    <property type="evidence" value="ECO:0007669"/>
    <property type="project" value="InterPro"/>
</dbReference>
<dbReference type="GO" id="GO:0071555">
    <property type="term" value="P:cell wall organization"/>
    <property type="evidence" value="ECO:0007669"/>
    <property type="project" value="UniProtKB-KW"/>
</dbReference>
<dbReference type="Gene3D" id="3.40.710.10">
    <property type="entry name" value="DD-peptidase/beta-lactamase superfamily"/>
    <property type="match status" value="1"/>
</dbReference>
<dbReference type="PANTHER" id="PTHR21581:SF33">
    <property type="entry name" value="D-ALANYL-D-ALANINE CARBOXYPEPTIDASE DACB"/>
    <property type="match status" value="1"/>
</dbReference>
<dbReference type="RefSeq" id="WP_245987546.1">
    <property type="nucleotide sequence ID" value="NZ_QRDY01000005.1"/>
</dbReference>
<keyword evidence="2" id="KW-0732">Signal</keyword>
<dbReference type="GO" id="GO:0006508">
    <property type="term" value="P:proteolysis"/>
    <property type="evidence" value="ECO:0007669"/>
    <property type="project" value="InterPro"/>
</dbReference>
<dbReference type="SUPFAM" id="SSF56601">
    <property type="entry name" value="beta-lactamase/transpeptidase-like"/>
    <property type="match status" value="1"/>
</dbReference>
<evidence type="ECO:0000259" key="11">
    <source>
        <dbReference type="Pfam" id="PF00768"/>
    </source>
</evidence>
<dbReference type="AlphaFoldDB" id="A0A3D9IIU6"/>
<dbReference type="EMBL" id="QRDY01000005">
    <property type="protein sequence ID" value="RED61577.1"/>
    <property type="molecule type" value="Genomic_DNA"/>
</dbReference>
<dbReference type="GO" id="GO:0008360">
    <property type="term" value="P:regulation of cell shape"/>
    <property type="evidence" value="ECO:0007669"/>
    <property type="project" value="UniProtKB-KW"/>
</dbReference>
<proteinExistence type="inferred from homology"/>
<evidence type="ECO:0000256" key="10">
    <source>
        <dbReference type="SAM" id="MobiDB-lite"/>
    </source>
</evidence>
<feature type="active site" description="Acyl-ester intermediate" evidence="7">
    <location>
        <position position="84"/>
    </location>
</feature>
<accession>A0A3D9IIU6</accession>
<evidence type="ECO:0000256" key="6">
    <source>
        <dbReference type="ARBA" id="ARBA00023316"/>
    </source>
</evidence>
<feature type="domain" description="Peptidase S11 D-alanyl-D-alanine carboxypeptidase A N-terminal" evidence="11">
    <location>
        <begin position="49"/>
        <end position="271"/>
    </location>
</feature>
<keyword evidence="12" id="KW-0645">Protease</keyword>
<feature type="compositionally biased region" description="Polar residues" evidence="10">
    <location>
        <begin position="386"/>
        <end position="395"/>
    </location>
</feature>
<feature type="active site" evidence="7">
    <location>
        <position position="139"/>
    </location>
</feature>
<organism evidence="12 13">
    <name type="scientific">Cohnella lupini</name>
    <dbReference type="NCBI Taxonomy" id="1294267"/>
    <lineage>
        <taxon>Bacteria</taxon>
        <taxon>Bacillati</taxon>
        <taxon>Bacillota</taxon>
        <taxon>Bacilli</taxon>
        <taxon>Bacillales</taxon>
        <taxon>Paenibacillaceae</taxon>
        <taxon>Cohnella</taxon>
    </lineage>
</organism>
<feature type="active site" description="Proton acceptor" evidence="7">
    <location>
        <position position="87"/>
    </location>
</feature>
<keyword evidence="4" id="KW-0133">Cell shape</keyword>
<keyword evidence="3" id="KW-0378">Hydrolase</keyword>
<dbReference type="GO" id="GO:0009252">
    <property type="term" value="P:peptidoglycan biosynthetic process"/>
    <property type="evidence" value="ECO:0007669"/>
    <property type="project" value="UniProtKB-KW"/>
</dbReference>
<dbReference type="Proteomes" id="UP000256869">
    <property type="component" value="Unassembled WGS sequence"/>
</dbReference>
<evidence type="ECO:0000256" key="4">
    <source>
        <dbReference type="ARBA" id="ARBA00022960"/>
    </source>
</evidence>
<reference evidence="12 13" key="1">
    <citation type="submission" date="2018-07" db="EMBL/GenBank/DDBJ databases">
        <title>Genomic Encyclopedia of Type Strains, Phase III (KMG-III): the genomes of soil and plant-associated and newly described type strains.</title>
        <authorList>
            <person name="Whitman W."/>
        </authorList>
    </citation>
    <scope>NUCLEOTIDE SEQUENCE [LARGE SCALE GENOMIC DNA]</scope>
    <source>
        <strain evidence="12 13">CECT 8236</strain>
    </source>
</reference>
<keyword evidence="12" id="KW-0121">Carboxypeptidase</keyword>
<dbReference type="InterPro" id="IPR012338">
    <property type="entry name" value="Beta-lactam/transpept-like"/>
</dbReference>
<name>A0A3D9IIU6_9BACL</name>
<dbReference type="PANTHER" id="PTHR21581">
    <property type="entry name" value="D-ALANYL-D-ALANINE CARBOXYPEPTIDASE"/>
    <property type="match status" value="1"/>
</dbReference>
<keyword evidence="5" id="KW-0573">Peptidoglycan synthesis</keyword>
<evidence type="ECO:0000256" key="7">
    <source>
        <dbReference type="PIRSR" id="PIRSR618044-1"/>
    </source>
</evidence>
<evidence type="ECO:0000256" key="8">
    <source>
        <dbReference type="PIRSR" id="PIRSR618044-2"/>
    </source>
</evidence>
<feature type="binding site" evidence="8">
    <location>
        <position position="242"/>
    </location>
    <ligand>
        <name>substrate</name>
    </ligand>
</feature>
<dbReference type="InterPro" id="IPR001967">
    <property type="entry name" value="Peptidase_S11_N"/>
</dbReference>
<evidence type="ECO:0000313" key="12">
    <source>
        <dbReference type="EMBL" id="RED61577.1"/>
    </source>
</evidence>
<evidence type="ECO:0000256" key="3">
    <source>
        <dbReference type="ARBA" id="ARBA00022801"/>
    </source>
</evidence>
<dbReference type="Pfam" id="PF00768">
    <property type="entry name" value="Peptidase_S11"/>
    <property type="match status" value="1"/>
</dbReference>